<dbReference type="EMBL" id="CAJOBH010001545">
    <property type="protein sequence ID" value="CAF3860699.1"/>
    <property type="molecule type" value="Genomic_DNA"/>
</dbReference>
<gene>
    <name evidence="5" type="ORF">BYL167_LOCUS6367</name>
    <name evidence="1" type="ORF">CJN711_LOCUS27892</name>
    <name evidence="2" type="ORF">MBJ925_LOCUS4987</name>
    <name evidence="7" type="ORF">OVN521_LOCUS13141</name>
    <name evidence="8" type="ORF">SMN809_LOCUS11489</name>
    <name evidence="6" type="ORF">UXM345_LOCUS9934</name>
    <name evidence="4" type="ORF">WKI299_LOCUS24728</name>
    <name evidence="3" type="ORF">XDN619_LOCUS14335</name>
</gene>
<dbReference type="EMBL" id="CAJNRE010001127">
    <property type="protein sequence ID" value="CAF1935574.1"/>
    <property type="molecule type" value="Genomic_DNA"/>
</dbReference>
<evidence type="ECO:0000313" key="7">
    <source>
        <dbReference type="EMBL" id="CAF3966947.1"/>
    </source>
</evidence>
<dbReference type="Proteomes" id="UP000663866">
    <property type="component" value="Unassembled WGS sequence"/>
</dbReference>
<accession>A0A819LKU2</accession>
<proteinExistence type="predicted"/>
<dbReference type="Pfam" id="PF11901">
    <property type="entry name" value="DM9"/>
    <property type="match status" value="1"/>
</dbReference>
<dbReference type="Proteomes" id="UP000681967">
    <property type="component" value="Unassembled WGS sequence"/>
</dbReference>
<dbReference type="SMART" id="SM00696">
    <property type="entry name" value="DM9"/>
    <property type="match status" value="2"/>
</dbReference>
<dbReference type="Proteomes" id="UP000663824">
    <property type="component" value="Unassembled WGS sequence"/>
</dbReference>
<dbReference type="EMBL" id="CAJOBI010004157">
    <property type="protein sequence ID" value="CAF3992689.1"/>
    <property type="molecule type" value="Genomic_DNA"/>
</dbReference>
<dbReference type="EMBL" id="CAJNRG010005640">
    <property type="protein sequence ID" value="CAF2079571.1"/>
    <property type="molecule type" value="Genomic_DNA"/>
</dbReference>
<comment type="caution">
    <text evidence="7">The sequence shown here is derived from an EMBL/GenBank/DDBJ whole genome shotgun (WGS) entry which is preliminary data.</text>
</comment>
<reference evidence="7" key="1">
    <citation type="submission" date="2021-02" db="EMBL/GenBank/DDBJ databases">
        <authorList>
            <person name="Nowell W R."/>
        </authorList>
    </citation>
    <scope>NUCLEOTIDE SEQUENCE</scope>
</reference>
<dbReference type="Proteomes" id="UP000676336">
    <property type="component" value="Unassembled WGS sequence"/>
</dbReference>
<dbReference type="Proteomes" id="UP000663856">
    <property type="component" value="Unassembled WGS sequence"/>
</dbReference>
<dbReference type="Proteomes" id="UP000663855">
    <property type="component" value="Unassembled WGS sequence"/>
</dbReference>
<dbReference type="Proteomes" id="UP000663842">
    <property type="component" value="Unassembled WGS sequence"/>
</dbReference>
<dbReference type="EMBL" id="CAJOBF010000924">
    <property type="protein sequence ID" value="CAF3889733.1"/>
    <property type="molecule type" value="Genomic_DNA"/>
</dbReference>
<keyword evidence="9" id="KW-1185">Reference proteome</keyword>
<organism evidence="7 9">
    <name type="scientific">Rotaria magnacalcarata</name>
    <dbReference type="NCBI Taxonomy" id="392030"/>
    <lineage>
        <taxon>Eukaryota</taxon>
        <taxon>Metazoa</taxon>
        <taxon>Spiralia</taxon>
        <taxon>Gnathifera</taxon>
        <taxon>Rotifera</taxon>
        <taxon>Eurotatoria</taxon>
        <taxon>Bdelloidea</taxon>
        <taxon>Philodinida</taxon>
        <taxon>Philodinidae</taxon>
        <taxon>Rotaria</taxon>
    </lineage>
</organism>
<dbReference type="EMBL" id="CAJOBG010001895">
    <property type="protein sequence ID" value="CAF3966947.1"/>
    <property type="molecule type" value="Genomic_DNA"/>
</dbReference>
<evidence type="ECO:0000313" key="1">
    <source>
        <dbReference type="EMBL" id="CAF1512185.1"/>
    </source>
</evidence>
<evidence type="ECO:0000313" key="2">
    <source>
        <dbReference type="EMBL" id="CAF1935574.1"/>
    </source>
</evidence>
<dbReference type="PANTHER" id="PTHR31649">
    <property type="entry name" value="AGAP009604-PA"/>
    <property type="match status" value="1"/>
</dbReference>
<dbReference type="PANTHER" id="PTHR31649:SF1">
    <property type="entry name" value="FARNESOIC ACID O-METHYL TRANSFERASE DOMAIN-CONTAINING PROTEIN"/>
    <property type="match status" value="1"/>
</dbReference>
<dbReference type="EMBL" id="CAJNOV010013145">
    <property type="protein sequence ID" value="CAF1512185.1"/>
    <property type="molecule type" value="Genomic_DNA"/>
</dbReference>
<dbReference type="InterPro" id="IPR006616">
    <property type="entry name" value="DM9_repeat"/>
</dbReference>
<protein>
    <submittedName>
        <fullName evidence="7">Uncharacterized protein</fullName>
    </submittedName>
</protein>
<sequence>MSLQYETHYKSTAAVWILASNGQVPTNAVIGGYDADGTTLYVGRFVTKQGQLAPGKVCTSHGCAYSSCAGVEQSSKTYQVLTHPNQTEQLKWVPTTGGNLPTGALRAGGGSGKDGLYIARAPFHGGVCCGKFEPGHGCAYLPWGGREHAVTSCEVLCVTSLDF</sequence>
<evidence type="ECO:0000313" key="3">
    <source>
        <dbReference type="EMBL" id="CAF2079571.1"/>
    </source>
</evidence>
<evidence type="ECO:0000313" key="6">
    <source>
        <dbReference type="EMBL" id="CAF3889733.1"/>
    </source>
</evidence>
<evidence type="ECO:0000313" key="8">
    <source>
        <dbReference type="EMBL" id="CAF3992689.1"/>
    </source>
</evidence>
<dbReference type="Proteomes" id="UP000663887">
    <property type="component" value="Unassembled WGS sequence"/>
</dbReference>
<dbReference type="AlphaFoldDB" id="A0A819LKU2"/>
<evidence type="ECO:0000313" key="4">
    <source>
        <dbReference type="EMBL" id="CAF2122899.1"/>
    </source>
</evidence>
<evidence type="ECO:0000313" key="5">
    <source>
        <dbReference type="EMBL" id="CAF3860699.1"/>
    </source>
</evidence>
<name>A0A819LKU2_9BILA</name>
<dbReference type="EMBL" id="CAJNRF010010674">
    <property type="protein sequence ID" value="CAF2122899.1"/>
    <property type="molecule type" value="Genomic_DNA"/>
</dbReference>
<evidence type="ECO:0000313" key="9">
    <source>
        <dbReference type="Proteomes" id="UP000663866"/>
    </source>
</evidence>